<evidence type="ECO:0000313" key="2">
    <source>
        <dbReference type="Proteomes" id="UP001500305"/>
    </source>
</evidence>
<proteinExistence type="predicted"/>
<dbReference type="EMBL" id="BAAATR010000042">
    <property type="protein sequence ID" value="GAA2271311.1"/>
    <property type="molecule type" value="Genomic_DNA"/>
</dbReference>
<dbReference type="Proteomes" id="UP001500305">
    <property type="component" value="Unassembled WGS sequence"/>
</dbReference>
<evidence type="ECO:0000313" key="1">
    <source>
        <dbReference type="EMBL" id="GAA2271311.1"/>
    </source>
</evidence>
<name>A0ABP5RRR6_9ACTN</name>
<reference evidence="2" key="1">
    <citation type="journal article" date="2019" name="Int. J. Syst. Evol. Microbiol.">
        <title>The Global Catalogue of Microorganisms (GCM) 10K type strain sequencing project: providing services to taxonomists for standard genome sequencing and annotation.</title>
        <authorList>
            <consortium name="The Broad Institute Genomics Platform"/>
            <consortium name="The Broad Institute Genome Sequencing Center for Infectious Disease"/>
            <person name="Wu L."/>
            <person name="Ma J."/>
        </authorList>
    </citation>
    <scope>NUCLEOTIDE SEQUENCE [LARGE SCALE GENOMIC DNA]</scope>
    <source>
        <strain evidence="2">JCM 7356</strain>
    </source>
</reference>
<organism evidence="1 2">
    <name type="scientific">Kitasatospora cystarginea</name>
    <dbReference type="NCBI Taxonomy" id="58350"/>
    <lineage>
        <taxon>Bacteria</taxon>
        <taxon>Bacillati</taxon>
        <taxon>Actinomycetota</taxon>
        <taxon>Actinomycetes</taxon>
        <taxon>Kitasatosporales</taxon>
        <taxon>Streptomycetaceae</taxon>
        <taxon>Kitasatospora</taxon>
    </lineage>
</organism>
<protein>
    <submittedName>
        <fullName evidence="1">Uncharacterized protein</fullName>
    </submittedName>
</protein>
<keyword evidence="2" id="KW-1185">Reference proteome</keyword>
<gene>
    <name evidence="1" type="ORF">GCM10010430_66510</name>
</gene>
<sequence length="70" mass="7698">MNRAVKQLADKNLVWLLEPGVYQIHPLLTGGKMRAGLAAVPGIDSLAPERFGERLRQRYEGRLANLGISA</sequence>
<comment type="caution">
    <text evidence="1">The sequence shown here is derived from an EMBL/GenBank/DDBJ whole genome shotgun (WGS) entry which is preliminary data.</text>
</comment>
<accession>A0ABP5RRR6</accession>